<evidence type="ECO:0000256" key="1">
    <source>
        <dbReference type="ARBA" id="ARBA00022801"/>
    </source>
</evidence>
<dbReference type="RefSeq" id="WP_407030492.1">
    <property type="nucleotide sequence ID" value="NZ_JAQGEF010000004.1"/>
</dbReference>
<dbReference type="InterPro" id="IPR001650">
    <property type="entry name" value="Helicase_C-like"/>
</dbReference>
<evidence type="ECO:0000313" key="5">
    <source>
        <dbReference type="Proteomes" id="UP001210231"/>
    </source>
</evidence>
<dbReference type="EMBL" id="JAQGEF010000004">
    <property type="protein sequence ID" value="MDA3614166.1"/>
    <property type="molecule type" value="Genomic_DNA"/>
</dbReference>
<dbReference type="InterPro" id="IPR027417">
    <property type="entry name" value="P-loop_NTPase"/>
</dbReference>
<dbReference type="Proteomes" id="UP001210231">
    <property type="component" value="Unassembled WGS sequence"/>
</dbReference>
<dbReference type="Gene3D" id="3.40.50.10810">
    <property type="entry name" value="Tandem AAA-ATPase domain"/>
    <property type="match status" value="1"/>
</dbReference>
<dbReference type="PANTHER" id="PTHR10799">
    <property type="entry name" value="SNF2/RAD54 HELICASE FAMILY"/>
    <property type="match status" value="1"/>
</dbReference>
<evidence type="ECO:0000259" key="2">
    <source>
        <dbReference type="PROSITE" id="PS51192"/>
    </source>
</evidence>
<reference evidence="4 5" key="1">
    <citation type="submission" date="2022-12" db="EMBL/GenBank/DDBJ databases">
        <title>Chitinophagaceae gen. sp. nov., a new member of the family Chitinophagaceae, isolated from soil in a chemical factory.</title>
        <authorList>
            <person name="Ke Z."/>
        </authorList>
    </citation>
    <scope>NUCLEOTIDE SEQUENCE [LARGE SCALE GENOMIC DNA]</scope>
    <source>
        <strain evidence="4 5">LY-5</strain>
    </source>
</reference>
<dbReference type="PROSITE" id="PS51194">
    <property type="entry name" value="HELICASE_CTER"/>
    <property type="match status" value="1"/>
</dbReference>
<feature type="domain" description="Helicase C-terminal" evidence="3">
    <location>
        <begin position="790"/>
        <end position="951"/>
    </location>
</feature>
<dbReference type="PROSITE" id="PS51192">
    <property type="entry name" value="HELICASE_ATP_BIND_1"/>
    <property type="match status" value="1"/>
</dbReference>
<dbReference type="GO" id="GO:0004386">
    <property type="term" value="F:helicase activity"/>
    <property type="evidence" value="ECO:0007669"/>
    <property type="project" value="UniProtKB-KW"/>
</dbReference>
<dbReference type="Pfam" id="PF00176">
    <property type="entry name" value="SNF2-rel_dom"/>
    <property type="match status" value="1"/>
</dbReference>
<keyword evidence="5" id="KW-1185">Reference proteome</keyword>
<dbReference type="InterPro" id="IPR000330">
    <property type="entry name" value="SNF2_N"/>
</dbReference>
<feature type="domain" description="Helicase ATP-binding" evidence="2">
    <location>
        <begin position="508"/>
        <end position="666"/>
    </location>
</feature>
<proteinExistence type="predicted"/>
<dbReference type="Gene3D" id="3.40.50.300">
    <property type="entry name" value="P-loop containing nucleotide triphosphate hydrolases"/>
    <property type="match status" value="1"/>
</dbReference>
<comment type="caution">
    <text evidence="4">The sequence shown here is derived from an EMBL/GenBank/DDBJ whole genome shotgun (WGS) entry which is preliminary data.</text>
</comment>
<keyword evidence="4" id="KW-0547">Nucleotide-binding</keyword>
<protein>
    <submittedName>
        <fullName evidence="4">DEAD/DEAH box helicase</fullName>
    </submittedName>
</protein>
<name>A0ABT4UH51_9BACT</name>
<keyword evidence="4" id="KW-0347">Helicase</keyword>
<keyword evidence="4" id="KW-0067">ATP-binding</keyword>
<evidence type="ECO:0000313" key="4">
    <source>
        <dbReference type="EMBL" id="MDA3614166.1"/>
    </source>
</evidence>
<dbReference type="SUPFAM" id="SSF52540">
    <property type="entry name" value="P-loop containing nucleoside triphosphate hydrolases"/>
    <property type="match status" value="2"/>
</dbReference>
<dbReference type="InterPro" id="IPR049730">
    <property type="entry name" value="SNF2/RAD54-like_C"/>
</dbReference>
<dbReference type="InterPro" id="IPR014001">
    <property type="entry name" value="Helicase_ATP-bd"/>
</dbReference>
<gene>
    <name evidence="4" type="ORF">O3P16_05065</name>
</gene>
<dbReference type="Pfam" id="PF00271">
    <property type="entry name" value="Helicase_C"/>
    <property type="match status" value="1"/>
</dbReference>
<sequence>MSAKSATNIKVLLSPQRLLKAPNVIELMEIVDTGRSKDYYVYDPNIKVIRKLLPKLPDAVKLTLANFDSKSISDIENGITEKYKKSRAGVAFDSFFDNAYSRAMHELFTSIKPFASLFSWYQKIESKLATKTNACSLSTFWPGLKFNVYKNDKNNFCLQTLVQINEGEYPVEDFLRYEFLIQSNTEYFILRYGDYHTLKWLDTVNWDKLGNDGSEFLKTIVNKLEENYSVNRNNLFEQTFLEVEPINRVMLSELSNSFLMLTPQWIYDSEMVEGVYQETISIKGADKEIILKRNKEKEDAFVHKLLGLHANFKNQLSKGYFYLSFSDAQKGHWFLKTYQKLLAEDIEISGMDLLKHFRYSPHKATTSLVQGNQQNQWITFDATVAFGKELVPLAHIQKTLLSGQKVVMLKDGSFGVFDDEWLAAYSTIFKHGKVDKKQIRIAKWMAISERAVESSGNNDEVITKPIITPDWWNKWRRWQSSDDIIYKVPEVVNATLRPYQQKGYEWMTLLSESGAGACLADDMGLGKTLQTICFLTNQLELNPTGKCLIITPASLIYNWLDEWTKFAPSIKVEVHHGSGRSGECFINDAQIIITSYGAVRVDVEGLKERQFLAVIIDESHNIKNPSAQITRAVMEVNGQTRIALSGTPVMNNTFDLYSQLNYALPGLYGSREFFKREYADPIDLKADKEKADTLRRITAPFILRRTKSQVATDLPMKTETVLWCEMSPNQRDAYDTVRDSVRNNIYSTIESDGLQKGKLGILNGLLKLRQMCNSGELVKHEDVFNYDSIKTDMLIEELQNIIPHKHKAIVFSQFTSMLDLLERDFEKAGITYLRLDGTIASKERKNLVNEFQAEDSTCNVFLISLKAGNAGLNLVAADYVFLFDPWWNKAVENQAIDRVHRIGQTKPVYAYKMVCKGTVEEKIIALQSKKQITSDSLITEEEGFVKNLDLDDIDFLLS</sequence>
<dbReference type="InterPro" id="IPR038718">
    <property type="entry name" value="SNF2-like_sf"/>
</dbReference>
<accession>A0ABT4UH51</accession>
<dbReference type="SMART" id="SM00490">
    <property type="entry name" value="HELICc"/>
    <property type="match status" value="1"/>
</dbReference>
<dbReference type="CDD" id="cd18793">
    <property type="entry name" value="SF2_C_SNF"/>
    <property type="match status" value="1"/>
</dbReference>
<dbReference type="SMART" id="SM00487">
    <property type="entry name" value="DEXDc"/>
    <property type="match status" value="1"/>
</dbReference>
<organism evidence="4 5">
    <name type="scientific">Polluticaenibacter yanchengensis</name>
    <dbReference type="NCBI Taxonomy" id="3014562"/>
    <lineage>
        <taxon>Bacteria</taxon>
        <taxon>Pseudomonadati</taxon>
        <taxon>Bacteroidota</taxon>
        <taxon>Chitinophagia</taxon>
        <taxon>Chitinophagales</taxon>
        <taxon>Chitinophagaceae</taxon>
        <taxon>Polluticaenibacter</taxon>
    </lineage>
</organism>
<evidence type="ECO:0000259" key="3">
    <source>
        <dbReference type="PROSITE" id="PS51194"/>
    </source>
</evidence>
<keyword evidence="1" id="KW-0378">Hydrolase</keyword>